<evidence type="ECO:0000313" key="2">
    <source>
        <dbReference type="Proteomes" id="UP000297703"/>
    </source>
</evidence>
<reference evidence="1 2" key="2">
    <citation type="submission" date="2019-04" db="EMBL/GenBank/DDBJ databases">
        <title>The genome sequence of big-headed turtle.</title>
        <authorList>
            <person name="Gong S."/>
        </authorList>
    </citation>
    <scope>NUCLEOTIDE SEQUENCE [LARGE SCALE GENOMIC DNA]</scope>
    <source>
        <strain evidence="1">DO16091913</strain>
        <tissue evidence="1">Muscle</tissue>
    </source>
</reference>
<gene>
    <name evidence="1" type="ORF">DR999_PMT19751</name>
</gene>
<accession>A0A4D9DQ28</accession>
<name>A0A4D9DQ28_9SAUR</name>
<sequence length="111" mass="12674">MHSNGFLHIMLDFSNKPNKLKVQKQHTPGLSISLKRQNKYIALSSVILMPIQTRTLPTKCLSEYFAFPLLFKFYSLINTAGFSSVPAIIHEDKALVGAFLNQLRYLMCPTW</sequence>
<dbReference type="Proteomes" id="UP000297703">
    <property type="component" value="Unassembled WGS sequence"/>
</dbReference>
<evidence type="ECO:0000313" key="1">
    <source>
        <dbReference type="EMBL" id="TFJ98341.1"/>
    </source>
</evidence>
<dbReference type="EMBL" id="QXTE01000407">
    <property type="protein sequence ID" value="TFJ98341.1"/>
    <property type="molecule type" value="Genomic_DNA"/>
</dbReference>
<protein>
    <submittedName>
        <fullName evidence="1">Nurim</fullName>
    </submittedName>
</protein>
<organism evidence="1 2">
    <name type="scientific">Platysternon megacephalum</name>
    <name type="common">big-headed turtle</name>
    <dbReference type="NCBI Taxonomy" id="55544"/>
    <lineage>
        <taxon>Eukaryota</taxon>
        <taxon>Metazoa</taxon>
        <taxon>Chordata</taxon>
        <taxon>Craniata</taxon>
        <taxon>Vertebrata</taxon>
        <taxon>Euteleostomi</taxon>
        <taxon>Archelosauria</taxon>
        <taxon>Testudinata</taxon>
        <taxon>Testudines</taxon>
        <taxon>Cryptodira</taxon>
        <taxon>Durocryptodira</taxon>
        <taxon>Testudinoidea</taxon>
        <taxon>Platysternidae</taxon>
        <taxon>Platysternon</taxon>
    </lineage>
</organism>
<keyword evidence="2" id="KW-1185">Reference proteome</keyword>
<comment type="caution">
    <text evidence="1">The sequence shown here is derived from an EMBL/GenBank/DDBJ whole genome shotgun (WGS) entry which is preliminary data.</text>
</comment>
<proteinExistence type="predicted"/>
<dbReference type="AlphaFoldDB" id="A0A4D9DQ28"/>
<reference evidence="1 2" key="1">
    <citation type="submission" date="2019-04" db="EMBL/GenBank/DDBJ databases">
        <title>Draft genome of the big-headed turtle Platysternon megacephalum.</title>
        <authorList>
            <person name="Gong S."/>
        </authorList>
    </citation>
    <scope>NUCLEOTIDE SEQUENCE [LARGE SCALE GENOMIC DNA]</scope>
    <source>
        <strain evidence="1">DO16091913</strain>
        <tissue evidence="1">Muscle</tissue>
    </source>
</reference>